<organism evidence="1 2">
    <name type="scientific">Rhizobium soli</name>
    <dbReference type="NCBI Taxonomy" id="424798"/>
    <lineage>
        <taxon>Bacteria</taxon>
        <taxon>Pseudomonadati</taxon>
        <taxon>Pseudomonadota</taxon>
        <taxon>Alphaproteobacteria</taxon>
        <taxon>Hyphomicrobiales</taxon>
        <taxon>Rhizobiaceae</taxon>
        <taxon>Rhizobium/Agrobacterium group</taxon>
        <taxon>Rhizobium</taxon>
    </lineage>
</organism>
<gene>
    <name evidence="1" type="ORF">F4695_002170</name>
</gene>
<proteinExistence type="predicted"/>
<reference evidence="1 2" key="1">
    <citation type="submission" date="2020-08" db="EMBL/GenBank/DDBJ databases">
        <title>The Agave Microbiome: Exploring the role of microbial communities in plant adaptations to desert environments.</title>
        <authorList>
            <person name="Partida-Martinez L.P."/>
        </authorList>
    </citation>
    <scope>NUCLEOTIDE SEQUENCE [LARGE SCALE GENOMIC DNA]</scope>
    <source>
        <strain evidence="1 2">AS3.12</strain>
    </source>
</reference>
<dbReference type="EMBL" id="JACHBU010000003">
    <property type="protein sequence ID" value="MBB6508821.1"/>
    <property type="molecule type" value="Genomic_DNA"/>
</dbReference>
<evidence type="ECO:0000313" key="2">
    <source>
        <dbReference type="Proteomes" id="UP000585437"/>
    </source>
</evidence>
<keyword evidence="2" id="KW-1185">Reference proteome</keyword>
<evidence type="ECO:0000313" key="1">
    <source>
        <dbReference type="EMBL" id="MBB6508821.1"/>
    </source>
</evidence>
<dbReference type="RefSeq" id="WP_184654634.1">
    <property type="nucleotide sequence ID" value="NZ_JACHBU010000003.1"/>
</dbReference>
<comment type="caution">
    <text evidence="1">The sequence shown here is derived from an EMBL/GenBank/DDBJ whole genome shotgun (WGS) entry which is preliminary data.</text>
</comment>
<name>A0A7X0JJP0_9HYPH</name>
<accession>A0A7X0JJP0</accession>
<protein>
    <submittedName>
        <fullName evidence="1">Uncharacterized protein</fullName>
    </submittedName>
</protein>
<dbReference type="Proteomes" id="UP000585437">
    <property type="component" value="Unassembled WGS sequence"/>
</dbReference>
<dbReference type="AlphaFoldDB" id="A0A7X0JJP0"/>
<sequence>MADYRQIVRTGQDARSGANPCFAGAFEAPEKFFIEIVISLLHLKKVWAIYRPSPATSGTDDPDYHRVDGL</sequence>